<reference evidence="2 3" key="2">
    <citation type="submission" date="2017-10" db="EMBL/GenBank/DDBJ databases">
        <title>Genome analyses suggest a sexual origin of heterokaryosis in a supposedly ancient asexual fungus.</title>
        <authorList>
            <person name="Corradi N."/>
            <person name="Sedzielewska K."/>
            <person name="Noel J."/>
            <person name="Charron P."/>
            <person name="Farinelli L."/>
            <person name="Marton T."/>
            <person name="Kruger M."/>
            <person name="Pelin A."/>
            <person name="Brachmann A."/>
            <person name="Corradi N."/>
        </authorList>
    </citation>
    <scope>NUCLEOTIDE SEQUENCE [LARGE SCALE GENOMIC DNA]</scope>
    <source>
        <strain evidence="2 3">A1</strain>
    </source>
</reference>
<keyword evidence="1" id="KW-0812">Transmembrane</keyword>
<evidence type="ECO:0000313" key="3">
    <source>
        <dbReference type="Proteomes" id="UP000232688"/>
    </source>
</evidence>
<feature type="transmembrane region" description="Helical" evidence="1">
    <location>
        <begin position="20"/>
        <end position="43"/>
    </location>
</feature>
<evidence type="ECO:0000313" key="2">
    <source>
        <dbReference type="EMBL" id="PKC50647.1"/>
    </source>
</evidence>
<name>A0A2N0QHW2_9GLOM</name>
<sequence>MFELFLVSCTGICSPHHIIWASLGLIGIIWLRIMGFTMAGWIIEGVQEGVWTYTGNIVKAAIRMGLHLKAL</sequence>
<dbReference type="VEuPathDB" id="FungiDB:RhiirA1_485708"/>
<reference evidence="2 3" key="1">
    <citation type="submission" date="2017-10" db="EMBL/GenBank/DDBJ databases">
        <title>Extensive intraspecific genome diversity in a model arbuscular mycorrhizal fungus.</title>
        <authorList>
            <person name="Chen E.C.H."/>
            <person name="Morin E."/>
            <person name="Baudet D."/>
            <person name="Noel J."/>
            <person name="Ndikumana S."/>
            <person name="Charron P."/>
            <person name="St-Onge C."/>
            <person name="Giorgi J."/>
            <person name="Grigoriev I.V."/>
            <person name="Roux C."/>
            <person name="Martin F.M."/>
            <person name="Corradi N."/>
        </authorList>
    </citation>
    <scope>NUCLEOTIDE SEQUENCE [LARGE SCALE GENOMIC DNA]</scope>
    <source>
        <strain evidence="2 3">A1</strain>
    </source>
</reference>
<evidence type="ECO:0000256" key="1">
    <source>
        <dbReference type="SAM" id="Phobius"/>
    </source>
</evidence>
<comment type="caution">
    <text evidence="2">The sequence shown here is derived from an EMBL/GenBank/DDBJ whole genome shotgun (WGS) entry which is preliminary data.</text>
</comment>
<proteinExistence type="predicted"/>
<dbReference type="Proteomes" id="UP000232688">
    <property type="component" value="Unassembled WGS sequence"/>
</dbReference>
<keyword evidence="1" id="KW-0472">Membrane</keyword>
<dbReference type="AlphaFoldDB" id="A0A2N0QHW2"/>
<dbReference type="EMBL" id="LLXH01009388">
    <property type="protein sequence ID" value="PKC50647.1"/>
    <property type="molecule type" value="Genomic_DNA"/>
</dbReference>
<organism evidence="2 3">
    <name type="scientific">Rhizophagus irregularis</name>
    <dbReference type="NCBI Taxonomy" id="588596"/>
    <lineage>
        <taxon>Eukaryota</taxon>
        <taxon>Fungi</taxon>
        <taxon>Fungi incertae sedis</taxon>
        <taxon>Mucoromycota</taxon>
        <taxon>Glomeromycotina</taxon>
        <taxon>Glomeromycetes</taxon>
        <taxon>Glomerales</taxon>
        <taxon>Glomeraceae</taxon>
        <taxon>Rhizophagus</taxon>
    </lineage>
</organism>
<protein>
    <submittedName>
        <fullName evidence="2">Uncharacterized protein</fullName>
    </submittedName>
</protein>
<accession>A0A2N0QHW2</accession>
<keyword evidence="1" id="KW-1133">Transmembrane helix</keyword>
<gene>
    <name evidence="2" type="ORF">RhiirA1_485708</name>
</gene>